<dbReference type="InterPro" id="IPR000648">
    <property type="entry name" value="Oxysterol-bd"/>
</dbReference>
<feature type="repeat" description="ANK" evidence="4">
    <location>
        <begin position="63"/>
        <end position="95"/>
    </location>
</feature>
<dbReference type="PANTHER" id="PTHR10972">
    <property type="entry name" value="OXYSTEROL-BINDING PROTEIN-RELATED"/>
    <property type="match status" value="1"/>
</dbReference>
<dbReference type="Gene3D" id="1.25.40.20">
    <property type="entry name" value="Ankyrin repeat-containing domain"/>
    <property type="match status" value="2"/>
</dbReference>
<keyword evidence="3" id="KW-0446">Lipid-binding</keyword>
<dbReference type="InterPro" id="IPR018494">
    <property type="entry name" value="Oxysterol-bd_CS"/>
</dbReference>
<dbReference type="GO" id="GO:0005886">
    <property type="term" value="C:plasma membrane"/>
    <property type="evidence" value="ECO:0007669"/>
    <property type="project" value="TreeGrafter"/>
</dbReference>
<feature type="compositionally biased region" description="Low complexity" evidence="8">
    <location>
        <begin position="849"/>
        <end position="861"/>
    </location>
</feature>
<dbReference type="EMBL" id="GDHC01008932">
    <property type="protein sequence ID" value="JAQ09697.1"/>
    <property type="molecule type" value="Transcribed_RNA"/>
</dbReference>
<comment type="similarity">
    <text evidence="5">Belongs to the OSBP family.</text>
</comment>
<organism evidence="10">
    <name type="scientific">Lygus hesperus</name>
    <name type="common">Western plant bug</name>
    <dbReference type="NCBI Taxonomy" id="30085"/>
    <lineage>
        <taxon>Eukaryota</taxon>
        <taxon>Metazoa</taxon>
        <taxon>Ecdysozoa</taxon>
        <taxon>Arthropoda</taxon>
        <taxon>Hexapoda</taxon>
        <taxon>Insecta</taxon>
        <taxon>Pterygota</taxon>
        <taxon>Neoptera</taxon>
        <taxon>Paraneoptera</taxon>
        <taxon>Hemiptera</taxon>
        <taxon>Heteroptera</taxon>
        <taxon>Panheteroptera</taxon>
        <taxon>Cimicomorpha</taxon>
        <taxon>Miridae</taxon>
        <taxon>Mirini</taxon>
        <taxon>Lygus</taxon>
    </lineage>
</organism>
<dbReference type="Gene3D" id="2.40.160.120">
    <property type="match status" value="1"/>
</dbReference>
<dbReference type="GO" id="GO:0006869">
    <property type="term" value="P:lipid transport"/>
    <property type="evidence" value="ECO:0007669"/>
    <property type="project" value="UniProtKB-KW"/>
</dbReference>
<gene>
    <name evidence="10" type="primary">Osbpl1a_0</name>
    <name evidence="10" type="ORF">g.82679</name>
</gene>
<evidence type="ECO:0000256" key="8">
    <source>
        <dbReference type="SAM" id="MobiDB-lite"/>
    </source>
</evidence>
<evidence type="ECO:0000256" key="1">
    <source>
        <dbReference type="ARBA" id="ARBA00022448"/>
    </source>
</evidence>
<dbReference type="FunFam" id="3.30.70.3490:FF:000015">
    <property type="entry name" value="Oxysterol-binding protein"/>
    <property type="match status" value="1"/>
</dbReference>
<keyword evidence="1 6" id="KW-0813">Transport</keyword>
<dbReference type="PANTHER" id="PTHR10972:SF209">
    <property type="entry name" value="OXYSTEROL-BINDING PROTEIN"/>
    <property type="match status" value="1"/>
</dbReference>
<dbReference type="PROSITE" id="PS50088">
    <property type="entry name" value="ANK_REPEAT"/>
    <property type="match status" value="3"/>
</dbReference>
<feature type="repeat" description="ANK" evidence="4">
    <location>
        <begin position="192"/>
        <end position="224"/>
    </location>
</feature>
<dbReference type="PROSITE" id="PS50297">
    <property type="entry name" value="ANK_REP_REGION"/>
    <property type="match status" value="3"/>
</dbReference>
<dbReference type="GO" id="GO:0032934">
    <property type="term" value="F:sterol binding"/>
    <property type="evidence" value="ECO:0007669"/>
    <property type="project" value="TreeGrafter"/>
</dbReference>
<protein>
    <recommendedName>
        <fullName evidence="6">Oxysterol-binding protein</fullName>
    </recommendedName>
</protein>
<dbReference type="SMART" id="SM00233">
    <property type="entry name" value="PH"/>
    <property type="match status" value="1"/>
</dbReference>
<keyword evidence="7" id="KW-0175">Coiled coil</keyword>
<dbReference type="SUPFAM" id="SSF50729">
    <property type="entry name" value="PH domain-like"/>
    <property type="match status" value="1"/>
</dbReference>
<evidence type="ECO:0000256" key="2">
    <source>
        <dbReference type="ARBA" id="ARBA00023055"/>
    </source>
</evidence>
<sequence length="1037" mass="116151">MVEEPRTVEEAPSSQTSRRLLEEELLHAARNGDFSRVQEILTIARQEDEVVDINCKGKAKSNLGWTPLHLASYFGHREVVQLLLDHDVDINAVNDVGDTALHKAAFIGREDLVILLLARNADVNIRNGEGRTARDVGVEDGDTKRLLEAAEKTDSRRKEEALLSAARNGDLVKISNLLKSERPPNINCVDSLGNTALHCASYRGHKEAAVSLLQNGIDSTIKNIRGQTALMLARDAHMSQVLCVRPVRQVQRTVTRFESMLLKRSRFLGWKPTWAVLERGVLTYFQSRADASSGVKRRDFKYLDGAVATASDLTSSTFNIDFSDGTTHKLSVSISAEDPSGEIGRQKWLSALGEHIAFNTHYMSQGKAVDDSDDEEDDVKPLGSMQDSLQTATAKYQLLETRLQEIGSLMEISSVDSGCVQNSSLKRFEELYDTASSMLSSLAHCLTLIKQQEEVRVVQLKQEQEKCRVLEEALNVLAKEHHELEQSMASHMTPTPPLSRSISNASLYRRNPRFYDTSDDEFYDAFDAGGDVSESETLITAGGSDSDTLVCVPSPTSSITTLASMHSFASALSCVTRQHPHNNRQCLPVPMFSRNDFSIWSVLKNSIGKELSKITMPVVFNEPLSFLQRMVEYMEYAHLIKEASSKEDPVERLQYICAFAVSALASNWDRLGKPFNPLLGETYELERTEYRVICEQVSHHPPISAFHADSEDFIFHGSIHPKLKFWGKSVEIQPKGAVTVELPKWGEAYTWTNVNCCVHNIIVGKLWIEQYGTMEIVNSVTGHKAVLTFKPAGWFSKDLHRVEGFIMDKNKKKLHFLYGKWTDFLRVTDFVSYEGYFKENAHKFRSANDSKGPSSNSDSPSQTPKKVLAKLNSLKVGPFKSQTSISEPDDSGPVEPGGSDIPKCDSTYSIDIPNSTTLWEATPRPANAAEYYQFTLFAMSLNEMEPGMEKKICPTDCRLRPDIKKLENGDLDGAAAEKTRLEEQQRDARKARKGKKGSGEWKPRWFCQGTNPHTGQEDWLYTGGYWDRNYGPDPQIF</sequence>
<dbReference type="Pfam" id="PF01237">
    <property type="entry name" value="Oxysterol_BP"/>
    <property type="match status" value="1"/>
</dbReference>
<dbReference type="AlphaFoldDB" id="A0A146LSQ9"/>
<proteinExistence type="inferred from homology"/>
<dbReference type="Pfam" id="PF12796">
    <property type="entry name" value="Ank_2"/>
    <property type="match status" value="2"/>
</dbReference>
<dbReference type="PROSITE" id="PS50003">
    <property type="entry name" value="PH_DOMAIN"/>
    <property type="match status" value="1"/>
</dbReference>
<evidence type="ECO:0000256" key="7">
    <source>
        <dbReference type="SAM" id="Coils"/>
    </source>
</evidence>
<keyword evidence="4" id="KW-0040">ANK repeat</keyword>
<dbReference type="InterPro" id="IPR002110">
    <property type="entry name" value="Ankyrin_rpt"/>
</dbReference>
<dbReference type="FunFam" id="2.40.160.120:FF:000005">
    <property type="entry name" value="Oxysterol-binding protein"/>
    <property type="match status" value="1"/>
</dbReference>
<dbReference type="PROSITE" id="PS01013">
    <property type="entry name" value="OSBP"/>
    <property type="match status" value="1"/>
</dbReference>
<dbReference type="SUPFAM" id="SSF48403">
    <property type="entry name" value="Ankyrin repeat"/>
    <property type="match status" value="1"/>
</dbReference>
<feature type="coiled-coil region" evidence="7">
    <location>
        <begin position="460"/>
        <end position="487"/>
    </location>
</feature>
<feature type="domain" description="PH" evidence="9">
    <location>
        <begin position="254"/>
        <end position="357"/>
    </location>
</feature>
<dbReference type="SMART" id="SM00248">
    <property type="entry name" value="ANK"/>
    <property type="match status" value="4"/>
</dbReference>
<dbReference type="PRINTS" id="PR01415">
    <property type="entry name" value="ANKYRIN"/>
</dbReference>
<dbReference type="InterPro" id="IPR011993">
    <property type="entry name" value="PH-like_dom_sf"/>
</dbReference>
<evidence type="ECO:0000256" key="5">
    <source>
        <dbReference type="RuleBase" id="RU003844"/>
    </source>
</evidence>
<accession>A0A146LSQ9</accession>
<evidence type="ECO:0000256" key="3">
    <source>
        <dbReference type="ARBA" id="ARBA00023121"/>
    </source>
</evidence>
<dbReference type="SUPFAM" id="SSF144000">
    <property type="entry name" value="Oxysterol-binding protein-like"/>
    <property type="match status" value="1"/>
</dbReference>
<feature type="repeat" description="ANK" evidence="4">
    <location>
        <begin position="96"/>
        <end position="128"/>
    </location>
</feature>
<reference evidence="10" key="1">
    <citation type="journal article" date="2016" name="Gigascience">
        <title>De novo construction of an expanded transcriptome assembly for the western tarnished plant bug, Lygus hesperus.</title>
        <authorList>
            <person name="Tassone E.E."/>
            <person name="Geib S.M."/>
            <person name="Hall B."/>
            <person name="Fabrick J.A."/>
            <person name="Brent C.S."/>
            <person name="Hull J.J."/>
        </authorList>
    </citation>
    <scope>NUCLEOTIDE SEQUENCE</scope>
</reference>
<feature type="region of interest" description="Disordered" evidence="8">
    <location>
        <begin position="975"/>
        <end position="1008"/>
    </location>
</feature>
<dbReference type="InterPro" id="IPR036770">
    <property type="entry name" value="Ankyrin_rpt-contain_sf"/>
</dbReference>
<dbReference type="Gene3D" id="3.30.70.3490">
    <property type="match status" value="1"/>
</dbReference>
<dbReference type="InterPro" id="IPR037239">
    <property type="entry name" value="OSBP_sf"/>
</dbReference>
<feature type="compositionally biased region" description="Basic and acidic residues" evidence="8">
    <location>
        <begin position="975"/>
        <end position="988"/>
    </location>
</feature>
<dbReference type="InterPro" id="IPR001849">
    <property type="entry name" value="PH_domain"/>
</dbReference>
<name>A0A146LSQ9_LYGHE</name>
<evidence type="ECO:0000256" key="4">
    <source>
        <dbReference type="PROSITE-ProRule" id="PRU00023"/>
    </source>
</evidence>
<evidence type="ECO:0000259" key="9">
    <source>
        <dbReference type="PROSITE" id="PS50003"/>
    </source>
</evidence>
<evidence type="ECO:0000256" key="6">
    <source>
        <dbReference type="RuleBase" id="RU003845"/>
    </source>
</evidence>
<dbReference type="GO" id="GO:0097038">
    <property type="term" value="C:perinuclear endoplasmic reticulum"/>
    <property type="evidence" value="ECO:0007669"/>
    <property type="project" value="TreeGrafter"/>
</dbReference>
<keyword evidence="2 6" id="KW-0445">Lipid transport</keyword>
<feature type="region of interest" description="Disordered" evidence="8">
    <location>
        <begin position="879"/>
        <end position="907"/>
    </location>
</feature>
<evidence type="ECO:0000313" key="10">
    <source>
        <dbReference type="EMBL" id="JAQ09697.1"/>
    </source>
</evidence>
<dbReference type="GO" id="GO:0005829">
    <property type="term" value="C:cytosol"/>
    <property type="evidence" value="ECO:0007669"/>
    <property type="project" value="TreeGrafter"/>
</dbReference>
<feature type="region of interest" description="Disordered" evidence="8">
    <location>
        <begin position="845"/>
        <end position="864"/>
    </location>
</feature>
<dbReference type="Gene3D" id="2.30.29.30">
    <property type="entry name" value="Pleckstrin-homology domain (PH domain)/Phosphotyrosine-binding domain (PTB)"/>
    <property type="match status" value="1"/>
</dbReference>